<evidence type="ECO:0000313" key="3">
    <source>
        <dbReference type="EMBL" id="MDR6943393.1"/>
    </source>
</evidence>
<dbReference type="EMBL" id="JAVDUU010000003">
    <property type="protein sequence ID" value="MDR6943393.1"/>
    <property type="molecule type" value="Genomic_DNA"/>
</dbReference>
<keyword evidence="2" id="KW-0472">Membrane</keyword>
<dbReference type="Gene3D" id="1.10.530.10">
    <property type="match status" value="1"/>
</dbReference>
<feature type="region of interest" description="Disordered" evidence="1">
    <location>
        <begin position="1"/>
        <end position="21"/>
    </location>
</feature>
<evidence type="ECO:0000256" key="2">
    <source>
        <dbReference type="SAM" id="Phobius"/>
    </source>
</evidence>
<keyword evidence="2" id="KW-1133">Transmembrane helix</keyword>
<name>A0ABU1TDD5_9SPHI</name>
<feature type="transmembrane region" description="Helical" evidence="2">
    <location>
        <begin position="28"/>
        <end position="48"/>
    </location>
</feature>
<evidence type="ECO:0000256" key="1">
    <source>
        <dbReference type="SAM" id="MobiDB-lite"/>
    </source>
</evidence>
<proteinExistence type="predicted"/>
<dbReference type="SUPFAM" id="SSF53955">
    <property type="entry name" value="Lysozyme-like"/>
    <property type="match status" value="1"/>
</dbReference>
<protein>
    <submittedName>
        <fullName evidence="3">Chitinase</fullName>
    </submittedName>
</protein>
<keyword evidence="4" id="KW-1185">Reference proteome</keyword>
<comment type="caution">
    <text evidence="3">The sequence shown here is derived from an EMBL/GenBank/DDBJ whole genome shotgun (WGS) entry which is preliminary data.</text>
</comment>
<dbReference type="RefSeq" id="WP_310097543.1">
    <property type="nucleotide sequence ID" value="NZ_JAVDUU010000003.1"/>
</dbReference>
<sequence>MEEGKTTRSKDAPEENKKANSSERFKNISLGIAGLISSVFIPALGIYFTQAQKESEIAKSYIEIGINILNSKPQSNTDSLRTWAANLINHYSAVKLTGQAKSDVINKIPLYVPQIYSEQTGTLPTSNTPEYKNITEQQLKFIFPAIKLTPADSLVIRLNKLLPLYQITTPERKAMFIAEIGFESVSFFRKEENLNYPEAGLLRVFPAKFNKTNVKDYVNNPQKIANRIYADKMGNGNEESGDGWRFRGRGYFFLTGRSIYEELSKSAGIDFLNNPDLLLNSYPLSGACWYWKKRGLNPIADKGDLVTVTKILFGGNHIPEKMAIYERAKKMFEDN</sequence>
<dbReference type="PANTHER" id="PTHR34408:SF1">
    <property type="entry name" value="GLYCOSYL HYDROLASE FAMILY 19 DOMAIN-CONTAINING PROTEIN HI_1415"/>
    <property type="match status" value="1"/>
</dbReference>
<accession>A0ABU1TDD5</accession>
<organism evidence="3 4">
    <name type="scientific">Mucilaginibacter pocheonensis</name>
    <dbReference type="NCBI Taxonomy" id="398050"/>
    <lineage>
        <taxon>Bacteria</taxon>
        <taxon>Pseudomonadati</taxon>
        <taxon>Bacteroidota</taxon>
        <taxon>Sphingobacteriia</taxon>
        <taxon>Sphingobacteriales</taxon>
        <taxon>Sphingobacteriaceae</taxon>
        <taxon>Mucilaginibacter</taxon>
    </lineage>
</organism>
<dbReference type="InterPro" id="IPR052354">
    <property type="entry name" value="Cell_Wall_Dynamics_Protein"/>
</dbReference>
<evidence type="ECO:0000313" key="4">
    <source>
        <dbReference type="Proteomes" id="UP001247620"/>
    </source>
</evidence>
<gene>
    <name evidence="3" type="ORF">J2W55_003246</name>
</gene>
<dbReference type="InterPro" id="IPR023346">
    <property type="entry name" value="Lysozyme-like_dom_sf"/>
</dbReference>
<dbReference type="PANTHER" id="PTHR34408">
    <property type="entry name" value="FAMILY PROTEIN, PUTATIVE-RELATED"/>
    <property type="match status" value="1"/>
</dbReference>
<keyword evidence="2" id="KW-0812">Transmembrane</keyword>
<dbReference type="Proteomes" id="UP001247620">
    <property type="component" value="Unassembled WGS sequence"/>
</dbReference>
<reference evidence="3 4" key="1">
    <citation type="submission" date="2023-07" db="EMBL/GenBank/DDBJ databases">
        <title>Sorghum-associated microbial communities from plants grown in Nebraska, USA.</title>
        <authorList>
            <person name="Schachtman D."/>
        </authorList>
    </citation>
    <scope>NUCLEOTIDE SEQUENCE [LARGE SCALE GENOMIC DNA]</scope>
    <source>
        <strain evidence="3 4">3262</strain>
    </source>
</reference>